<gene>
    <name evidence="1" type="ORF">BSL78_24938</name>
</gene>
<keyword evidence="2" id="KW-1185">Reference proteome</keyword>
<proteinExistence type="predicted"/>
<comment type="caution">
    <text evidence="1">The sequence shown here is derived from an EMBL/GenBank/DDBJ whole genome shotgun (WGS) entry which is preliminary data.</text>
</comment>
<dbReference type="EMBL" id="MRZV01001385">
    <property type="protein sequence ID" value="PIK38228.1"/>
    <property type="molecule type" value="Genomic_DNA"/>
</dbReference>
<protein>
    <submittedName>
        <fullName evidence="1">Uncharacterized protein</fullName>
    </submittedName>
</protein>
<evidence type="ECO:0000313" key="2">
    <source>
        <dbReference type="Proteomes" id="UP000230750"/>
    </source>
</evidence>
<reference evidence="1 2" key="1">
    <citation type="journal article" date="2017" name="PLoS Biol.">
        <title>The sea cucumber genome provides insights into morphological evolution and visceral regeneration.</title>
        <authorList>
            <person name="Zhang X."/>
            <person name="Sun L."/>
            <person name="Yuan J."/>
            <person name="Sun Y."/>
            <person name="Gao Y."/>
            <person name="Zhang L."/>
            <person name="Li S."/>
            <person name="Dai H."/>
            <person name="Hamel J.F."/>
            <person name="Liu C."/>
            <person name="Yu Y."/>
            <person name="Liu S."/>
            <person name="Lin W."/>
            <person name="Guo K."/>
            <person name="Jin S."/>
            <person name="Xu P."/>
            <person name="Storey K.B."/>
            <person name="Huan P."/>
            <person name="Zhang T."/>
            <person name="Zhou Y."/>
            <person name="Zhang J."/>
            <person name="Lin C."/>
            <person name="Li X."/>
            <person name="Xing L."/>
            <person name="Huo D."/>
            <person name="Sun M."/>
            <person name="Wang L."/>
            <person name="Mercier A."/>
            <person name="Li F."/>
            <person name="Yang H."/>
            <person name="Xiang J."/>
        </authorList>
    </citation>
    <scope>NUCLEOTIDE SEQUENCE [LARGE SCALE GENOMIC DNA]</scope>
    <source>
        <strain evidence="1">Shaxun</strain>
        <tissue evidence="1">Muscle</tissue>
    </source>
</reference>
<dbReference type="Proteomes" id="UP000230750">
    <property type="component" value="Unassembled WGS sequence"/>
</dbReference>
<name>A0A2G8JR89_STIJA</name>
<sequence length="143" mass="15594">MLRCNLQGLGSAISSDLGGIIFSQTLLVRFAPTAMVALRLDSLQCRIYSFGPSLGKFLWLRACMLVDTFQKGKCVHAECEKRIDGFCNEGGECVCRPGYALFNGSCIDKKSVKTVISLATKWIPTDNNSSNDFKVLQADICAA</sequence>
<dbReference type="AlphaFoldDB" id="A0A2G8JR89"/>
<accession>A0A2G8JR89</accession>
<evidence type="ECO:0000313" key="1">
    <source>
        <dbReference type="EMBL" id="PIK38228.1"/>
    </source>
</evidence>
<organism evidence="1 2">
    <name type="scientific">Stichopus japonicus</name>
    <name type="common">Sea cucumber</name>
    <dbReference type="NCBI Taxonomy" id="307972"/>
    <lineage>
        <taxon>Eukaryota</taxon>
        <taxon>Metazoa</taxon>
        <taxon>Echinodermata</taxon>
        <taxon>Eleutherozoa</taxon>
        <taxon>Echinozoa</taxon>
        <taxon>Holothuroidea</taxon>
        <taxon>Aspidochirotacea</taxon>
        <taxon>Aspidochirotida</taxon>
        <taxon>Stichopodidae</taxon>
        <taxon>Apostichopus</taxon>
    </lineage>
</organism>